<keyword evidence="1" id="KW-1133">Transmembrane helix</keyword>
<keyword evidence="1 2" id="KW-0812">Transmembrane</keyword>
<evidence type="ECO:0000313" key="2">
    <source>
        <dbReference type="EMBL" id="OXA52693.1"/>
    </source>
</evidence>
<evidence type="ECO:0000313" key="3">
    <source>
        <dbReference type="Proteomes" id="UP000198287"/>
    </source>
</evidence>
<organism evidence="2 3">
    <name type="scientific">Folsomia candida</name>
    <name type="common">Springtail</name>
    <dbReference type="NCBI Taxonomy" id="158441"/>
    <lineage>
        <taxon>Eukaryota</taxon>
        <taxon>Metazoa</taxon>
        <taxon>Ecdysozoa</taxon>
        <taxon>Arthropoda</taxon>
        <taxon>Hexapoda</taxon>
        <taxon>Collembola</taxon>
        <taxon>Entomobryomorpha</taxon>
        <taxon>Isotomoidea</taxon>
        <taxon>Isotomidae</taxon>
        <taxon>Proisotominae</taxon>
        <taxon>Folsomia</taxon>
    </lineage>
</organism>
<keyword evidence="1" id="KW-0472">Membrane</keyword>
<sequence>MGEGCLSALSFNAVAGWRVAAAAPSDSTILFHRRQGRQAEEKAYISTGVGCLGCGGDEEAEKSVVLMCNQMTKIRCILTHRSQADDIGAHINVGRTYNNLKLYKEAEDAYLKSCGSGVDLANLFFPAGPFCCCFSHPPPPRRIAVGGRRVDLMQQRSDGRPCSPTNLCLLIVSFVNNKIDDFQHLLLLHLCSTNNILRFITLLFFCVFFKLLFAFFVLPHPEK</sequence>
<gene>
    <name evidence="2" type="ORF">Fcan01_11942</name>
</gene>
<reference evidence="2 3" key="1">
    <citation type="submission" date="2015-12" db="EMBL/GenBank/DDBJ databases">
        <title>The genome of Folsomia candida.</title>
        <authorList>
            <person name="Faddeeva A."/>
            <person name="Derks M.F."/>
            <person name="Anvar Y."/>
            <person name="Smit S."/>
            <person name="Van Straalen N."/>
            <person name="Roelofs D."/>
        </authorList>
    </citation>
    <scope>NUCLEOTIDE SEQUENCE [LARGE SCALE GENOMIC DNA]</scope>
    <source>
        <strain evidence="2 3">VU population</strain>
        <tissue evidence="2">Whole body</tissue>
    </source>
</reference>
<keyword evidence="3" id="KW-1185">Reference proteome</keyword>
<dbReference type="STRING" id="158441.A0A226E535"/>
<proteinExistence type="predicted"/>
<accession>A0A226E535</accession>
<feature type="transmembrane region" description="Helical" evidence="1">
    <location>
        <begin position="196"/>
        <end position="218"/>
    </location>
</feature>
<dbReference type="AlphaFoldDB" id="A0A226E535"/>
<dbReference type="EMBL" id="LNIX01000006">
    <property type="protein sequence ID" value="OXA52693.1"/>
    <property type="molecule type" value="Genomic_DNA"/>
</dbReference>
<dbReference type="Proteomes" id="UP000198287">
    <property type="component" value="Unassembled WGS sequence"/>
</dbReference>
<comment type="caution">
    <text evidence="2">The sequence shown here is derived from an EMBL/GenBank/DDBJ whole genome shotgun (WGS) entry which is preliminary data.</text>
</comment>
<evidence type="ECO:0000256" key="1">
    <source>
        <dbReference type="SAM" id="Phobius"/>
    </source>
</evidence>
<protein>
    <submittedName>
        <fullName evidence="2">Transmembrane and TPR repeat-containing protein 3</fullName>
    </submittedName>
</protein>
<name>A0A226E535_FOLCA</name>